<dbReference type="GO" id="GO:0004252">
    <property type="term" value="F:serine-type endopeptidase activity"/>
    <property type="evidence" value="ECO:0007669"/>
    <property type="project" value="InterPro"/>
</dbReference>
<dbReference type="InterPro" id="IPR022764">
    <property type="entry name" value="Peptidase_S54_rhomboid_dom"/>
</dbReference>
<comment type="subcellular location">
    <subcellularLocation>
        <location evidence="1">Membrane</location>
        <topology evidence="1">Multi-pass membrane protein</topology>
    </subcellularLocation>
</comment>
<proteinExistence type="inferred from homology"/>
<dbReference type="GO" id="GO:0016020">
    <property type="term" value="C:membrane"/>
    <property type="evidence" value="ECO:0007669"/>
    <property type="project" value="UniProtKB-SubCell"/>
</dbReference>
<name>A0A0K1EEQ3_CHOCO</name>
<protein>
    <recommendedName>
        <fullName evidence="8">Peptidase S54 rhomboid domain-containing protein</fullName>
    </recommendedName>
</protein>
<organism evidence="9 10">
    <name type="scientific">Chondromyces crocatus</name>
    <dbReference type="NCBI Taxonomy" id="52"/>
    <lineage>
        <taxon>Bacteria</taxon>
        <taxon>Pseudomonadati</taxon>
        <taxon>Myxococcota</taxon>
        <taxon>Polyangia</taxon>
        <taxon>Polyangiales</taxon>
        <taxon>Polyangiaceae</taxon>
        <taxon>Chondromyces</taxon>
    </lineage>
</organism>
<comment type="similarity">
    <text evidence="2">Belongs to the peptidase S54 family.</text>
</comment>
<keyword evidence="4" id="KW-0378">Hydrolase</keyword>
<dbReference type="PANTHER" id="PTHR43731:SF14">
    <property type="entry name" value="PRESENILIN-ASSOCIATED RHOMBOID-LIKE PROTEIN, MITOCHONDRIAL"/>
    <property type="match status" value="1"/>
</dbReference>
<feature type="transmembrane region" description="Helical" evidence="7">
    <location>
        <begin position="358"/>
        <end position="379"/>
    </location>
</feature>
<dbReference type="SUPFAM" id="SSF144091">
    <property type="entry name" value="Rhomboid-like"/>
    <property type="match status" value="1"/>
</dbReference>
<accession>A0A0K1EEQ3</accession>
<feature type="transmembrane region" description="Helical" evidence="7">
    <location>
        <begin position="391"/>
        <end position="411"/>
    </location>
</feature>
<dbReference type="Gene3D" id="1.20.1540.10">
    <property type="entry name" value="Rhomboid-like"/>
    <property type="match status" value="1"/>
</dbReference>
<dbReference type="KEGG" id="ccro:CMC5_033090"/>
<feature type="domain" description="Peptidase S54 rhomboid" evidence="8">
    <location>
        <begin position="237"/>
        <end position="377"/>
    </location>
</feature>
<reference evidence="9 10" key="1">
    <citation type="submission" date="2015-07" db="EMBL/GenBank/DDBJ databases">
        <title>Genome analysis of myxobacterium Chondromyces crocatus Cm c5 reveals a high potential for natural compound synthesis and the genetic basis for the loss of fruiting body formation.</title>
        <authorList>
            <person name="Zaburannyi N."/>
            <person name="Bunk B."/>
            <person name="Maier J."/>
            <person name="Overmann J."/>
            <person name="Mueller R."/>
        </authorList>
    </citation>
    <scope>NUCLEOTIDE SEQUENCE [LARGE SCALE GENOMIC DNA]</scope>
    <source>
        <strain evidence="9 10">Cm c5</strain>
    </source>
</reference>
<dbReference type="AlphaFoldDB" id="A0A0K1EEQ3"/>
<feature type="transmembrane region" description="Helical" evidence="7">
    <location>
        <begin position="302"/>
        <end position="320"/>
    </location>
</feature>
<dbReference type="PANTHER" id="PTHR43731">
    <property type="entry name" value="RHOMBOID PROTEASE"/>
    <property type="match status" value="1"/>
</dbReference>
<evidence type="ECO:0000256" key="3">
    <source>
        <dbReference type="ARBA" id="ARBA00022692"/>
    </source>
</evidence>
<evidence type="ECO:0000256" key="6">
    <source>
        <dbReference type="ARBA" id="ARBA00023136"/>
    </source>
</evidence>
<evidence type="ECO:0000313" key="10">
    <source>
        <dbReference type="Proteomes" id="UP000067626"/>
    </source>
</evidence>
<dbReference type="InterPro" id="IPR050925">
    <property type="entry name" value="Rhomboid_protease_S54"/>
</dbReference>
<feature type="transmembrane region" description="Helical" evidence="7">
    <location>
        <begin position="276"/>
        <end position="296"/>
    </location>
</feature>
<evidence type="ECO:0000256" key="4">
    <source>
        <dbReference type="ARBA" id="ARBA00022801"/>
    </source>
</evidence>
<evidence type="ECO:0000256" key="1">
    <source>
        <dbReference type="ARBA" id="ARBA00004141"/>
    </source>
</evidence>
<dbReference type="InterPro" id="IPR035952">
    <property type="entry name" value="Rhomboid-like_sf"/>
</dbReference>
<gene>
    <name evidence="9" type="ORF">CMC5_033090</name>
</gene>
<evidence type="ECO:0000256" key="2">
    <source>
        <dbReference type="ARBA" id="ARBA00009045"/>
    </source>
</evidence>
<evidence type="ECO:0000259" key="8">
    <source>
        <dbReference type="Pfam" id="PF01694"/>
    </source>
</evidence>
<dbReference type="OrthoDB" id="9813074at2"/>
<dbReference type="STRING" id="52.CMC5_033090"/>
<evidence type="ECO:0000256" key="7">
    <source>
        <dbReference type="SAM" id="Phobius"/>
    </source>
</evidence>
<keyword evidence="6 7" id="KW-0472">Membrane</keyword>
<keyword evidence="5 7" id="KW-1133">Transmembrane helix</keyword>
<dbReference type="EMBL" id="CP012159">
    <property type="protein sequence ID" value="AKT39162.1"/>
    <property type="molecule type" value="Genomic_DNA"/>
</dbReference>
<dbReference type="RefSeq" id="WP_050431296.1">
    <property type="nucleotide sequence ID" value="NZ_CP012159.1"/>
</dbReference>
<sequence>MEPFASYLARRHVTDKGFVVGLPDIAAPLSEHADLALTYGDGYAFSMLCIVDAEEDASKRWPIEVERLVEIGKGCLEFTGRMNGTKLPVGIQIIEVRSSITEEDRARLKALQRVPGLAKVGVTAMILVPATGEAWSSAPLGFLRQREMRKLMTEPRVEPGDEPGPVAATGAGGRPVVTCAMLAVLALAFAAQHLYAVGPGQPGSLSVLAEAKGLLGSSVPTLITLGGLRGELTVGAGEWHRVLTATLLHGDLFHLALNGVALFLGAALLESFVGRAWLVPLFLAGALGGSLASLMWNSEAAVGVGASGAIMGLLAGALVLTYRLPARDRAPLTMPLMQMLVPSLIPLATHRSSGKVDFAAHLGGALAGAVAGAILLRLWPRDRPTPRFGRAALTLTGVGVMLYAFAIWQAALLRPTYEGAFQGEFLTKDDFDKKFASQPVSELISRFPEDPYVYYLAALQPQDDGGTKEREAYLRQGLSKQGALRLHYPDRKLDVEMRRMLAVMLTNQGRAAEATEVARPACDVGSRDLAPFCR</sequence>
<dbReference type="Proteomes" id="UP000067626">
    <property type="component" value="Chromosome"/>
</dbReference>
<evidence type="ECO:0000256" key="5">
    <source>
        <dbReference type="ARBA" id="ARBA00022989"/>
    </source>
</evidence>
<evidence type="ECO:0000313" key="9">
    <source>
        <dbReference type="EMBL" id="AKT39162.1"/>
    </source>
</evidence>
<keyword evidence="10" id="KW-1185">Reference proteome</keyword>
<keyword evidence="3 7" id="KW-0812">Transmembrane</keyword>
<dbReference type="Pfam" id="PF01694">
    <property type="entry name" value="Rhomboid"/>
    <property type="match status" value="1"/>
</dbReference>